<dbReference type="Gene3D" id="2.60.40.10">
    <property type="entry name" value="Immunoglobulins"/>
    <property type="match status" value="1"/>
</dbReference>
<protein>
    <submittedName>
        <fullName evidence="1">Uncharacterized protein</fullName>
    </submittedName>
</protein>
<reference evidence="1 2" key="1">
    <citation type="submission" date="2024-06" db="EMBL/GenBank/DDBJ databases">
        <authorList>
            <person name="Li F."/>
        </authorList>
    </citation>
    <scope>NUCLEOTIDE SEQUENCE [LARGE SCALE GENOMIC DNA]</scope>
    <source>
        <strain evidence="1 2">GXAS 311</strain>
    </source>
</reference>
<dbReference type="Proteomes" id="UP001548189">
    <property type="component" value="Unassembled WGS sequence"/>
</dbReference>
<evidence type="ECO:0000313" key="1">
    <source>
        <dbReference type="EMBL" id="MET1256556.1"/>
    </source>
</evidence>
<comment type="caution">
    <text evidence="1">The sequence shown here is derived from an EMBL/GenBank/DDBJ whole genome shotgun (WGS) entry which is preliminary data.</text>
</comment>
<name>A0ABV2BX99_9GAMM</name>
<dbReference type="EMBL" id="JBEVCJ010000023">
    <property type="protein sequence ID" value="MET1256556.1"/>
    <property type="molecule type" value="Genomic_DNA"/>
</dbReference>
<sequence length="153" mass="16551">MSPNPPPECPPPNLEPPAPVHSFTLPALKRSTDGQFQIGWKYTGSVQIMGYQAEQSKDGGTYTRLNLTNNPNSTGEVVPINPANITVTANGKYRYRVRACRSTANVGWVCGDWAETEIITVTLRPSTPLAPTASYTAASDVTINWSAATYATY</sequence>
<proteinExistence type="predicted"/>
<accession>A0ABV2BX99</accession>
<dbReference type="SUPFAM" id="SSF49265">
    <property type="entry name" value="Fibronectin type III"/>
    <property type="match status" value="1"/>
</dbReference>
<dbReference type="InterPro" id="IPR013783">
    <property type="entry name" value="Ig-like_fold"/>
</dbReference>
<gene>
    <name evidence="1" type="ORF">ABVT43_15555</name>
</gene>
<keyword evidence="2" id="KW-1185">Reference proteome</keyword>
<dbReference type="InterPro" id="IPR036116">
    <property type="entry name" value="FN3_sf"/>
</dbReference>
<evidence type="ECO:0000313" key="2">
    <source>
        <dbReference type="Proteomes" id="UP001548189"/>
    </source>
</evidence>
<organism evidence="1 2">
    <name type="scientific">Aliikangiella maris</name>
    <dbReference type="NCBI Taxonomy" id="3162458"/>
    <lineage>
        <taxon>Bacteria</taxon>
        <taxon>Pseudomonadati</taxon>
        <taxon>Pseudomonadota</taxon>
        <taxon>Gammaproteobacteria</taxon>
        <taxon>Oceanospirillales</taxon>
        <taxon>Pleioneaceae</taxon>
        <taxon>Aliikangiella</taxon>
    </lineage>
</organism>